<dbReference type="EMBL" id="JAWDGP010004681">
    <property type="protein sequence ID" value="KAK3762606.1"/>
    <property type="molecule type" value="Genomic_DNA"/>
</dbReference>
<reference evidence="1" key="1">
    <citation type="journal article" date="2023" name="G3 (Bethesda)">
        <title>A reference genome for the long-term kleptoplast-retaining sea slug Elysia crispata morphotype clarki.</title>
        <authorList>
            <person name="Eastman K.E."/>
            <person name="Pendleton A.L."/>
            <person name="Shaikh M.A."/>
            <person name="Suttiyut T."/>
            <person name="Ogas R."/>
            <person name="Tomko P."/>
            <person name="Gavelis G."/>
            <person name="Widhalm J.R."/>
            <person name="Wisecaver J.H."/>
        </authorList>
    </citation>
    <scope>NUCLEOTIDE SEQUENCE</scope>
    <source>
        <strain evidence="1">ECLA1</strain>
    </source>
</reference>
<sequence>MGRLRPAVERLTISSLKLSSLEEFAFKIGSIQGGTPPLLLAGLECSVSDNATEPVRVLVVKQNPALPGERLEKLERIE</sequence>
<evidence type="ECO:0000313" key="2">
    <source>
        <dbReference type="Proteomes" id="UP001283361"/>
    </source>
</evidence>
<evidence type="ECO:0000313" key="1">
    <source>
        <dbReference type="EMBL" id="KAK3762606.1"/>
    </source>
</evidence>
<gene>
    <name evidence="1" type="ORF">RRG08_020685</name>
</gene>
<keyword evidence="2" id="KW-1185">Reference proteome</keyword>
<proteinExistence type="predicted"/>
<comment type="caution">
    <text evidence="1">The sequence shown here is derived from an EMBL/GenBank/DDBJ whole genome shotgun (WGS) entry which is preliminary data.</text>
</comment>
<dbReference type="AlphaFoldDB" id="A0AAE0Z5E4"/>
<dbReference type="Proteomes" id="UP001283361">
    <property type="component" value="Unassembled WGS sequence"/>
</dbReference>
<organism evidence="1 2">
    <name type="scientific">Elysia crispata</name>
    <name type="common">lettuce slug</name>
    <dbReference type="NCBI Taxonomy" id="231223"/>
    <lineage>
        <taxon>Eukaryota</taxon>
        <taxon>Metazoa</taxon>
        <taxon>Spiralia</taxon>
        <taxon>Lophotrochozoa</taxon>
        <taxon>Mollusca</taxon>
        <taxon>Gastropoda</taxon>
        <taxon>Heterobranchia</taxon>
        <taxon>Euthyneura</taxon>
        <taxon>Panpulmonata</taxon>
        <taxon>Sacoglossa</taxon>
        <taxon>Placobranchoidea</taxon>
        <taxon>Plakobranchidae</taxon>
        <taxon>Elysia</taxon>
    </lineage>
</organism>
<protein>
    <submittedName>
        <fullName evidence="1">Uncharacterized protein</fullName>
    </submittedName>
</protein>
<accession>A0AAE0Z5E4</accession>
<name>A0AAE0Z5E4_9GAST</name>